<dbReference type="EMBL" id="FOSL01000064">
    <property type="protein sequence ID" value="SFL22138.1"/>
    <property type="molecule type" value="Genomic_DNA"/>
</dbReference>
<evidence type="ECO:0000313" key="2">
    <source>
        <dbReference type="Proteomes" id="UP000323300"/>
    </source>
</evidence>
<evidence type="ECO:0000313" key="1">
    <source>
        <dbReference type="EMBL" id="SFL22138.1"/>
    </source>
</evidence>
<dbReference type="AlphaFoldDB" id="A0A1I4FW63"/>
<proteinExistence type="predicted"/>
<organism evidence="1 2">
    <name type="scientific">Neomesorhizobium albiziae</name>
    <dbReference type="NCBI Taxonomy" id="335020"/>
    <lineage>
        <taxon>Bacteria</taxon>
        <taxon>Pseudomonadati</taxon>
        <taxon>Pseudomonadota</taxon>
        <taxon>Alphaproteobacteria</taxon>
        <taxon>Hyphomicrobiales</taxon>
        <taxon>Phyllobacteriaceae</taxon>
        <taxon>Neomesorhizobium</taxon>
    </lineage>
</organism>
<dbReference type="Proteomes" id="UP000323300">
    <property type="component" value="Unassembled WGS sequence"/>
</dbReference>
<name>A0A1I4FW63_9HYPH</name>
<protein>
    <submittedName>
        <fullName evidence="1">Uncharacterized protein</fullName>
    </submittedName>
</protein>
<keyword evidence="2" id="KW-1185">Reference proteome</keyword>
<sequence>MLLPSNEHRRQGWRHIAFVFAPGRLSNKMGRESLRLAASWQETVDIWTVDQGKAFQAALGTVASKLQGLHD</sequence>
<reference evidence="1 2" key="1">
    <citation type="submission" date="2016-10" db="EMBL/GenBank/DDBJ databases">
        <authorList>
            <person name="Varghese N."/>
            <person name="Submissions S."/>
        </authorList>
    </citation>
    <scope>NUCLEOTIDE SEQUENCE [LARGE SCALE GENOMIC DNA]</scope>
    <source>
        <strain evidence="1 2">DSM 21822</strain>
    </source>
</reference>
<accession>A0A1I4FW63</accession>
<gene>
    <name evidence="1" type="ORF">SAMN04488498_1641</name>
</gene>